<dbReference type="GO" id="GO:0008483">
    <property type="term" value="F:transaminase activity"/>
    <property type="evidence" value="ECO:0007669"/>
    <property type="project" value="InterPro"/>
</dbReference>
<keyword evidence="2 3" id="KW-0663">Pyridoxal phosphate</keyword>
<keyword evidence="5" id="KW-1185">Reference proteome</keyword>
<dbReference type="SUPFAM" id="SSF53383">
    <property type="entry name" value="PLP-dependent transferases"/>
    <property type="match status" value="1"/>
</dbReference>
<evidence type="ECO:0000256" key="1">
    <source>
        <dbReference type="ARBA" id="ARBA00001933"/>
    </source>
</evidence>
<evidence type="ECO:0000313" key="5">
    <source>
        <dbReference type="Proteomes" id="UP000466517"/>
    </source>
</evidence>
<dbReference type="PROSITE" id="PS00600">
    <property type="entry name" value="AA_TRANSFER_CLASS_3"/>
    <property type="match status" value="1"/>
</dbReference>
<dbReference type="KEGG" id="mmag:MMAD_37060"/>
<evidence type="ECO:0000256" key="3">
    <source>
        <dbReference type="RuleBase" id="RU003560"/>
    </source>
</evidence>
<dbReference type="Proteomes" id="UP000466517">
    <property type="component" value="Chromosome"/>
</dbReference>
<sequence length="414" mass="44191">MTTAAAVHSADVALSHRAARVIPGGMYGHQAVRHLSPAYPQFFAGGEGALITDVDGREYVDLMCSWGPIVLGHRDPVVTAAARAQMDLGDCLDGPGPVLVDLAETMVDAIADADWILFGKNGTDATTACLTIARAHTSRSVILAARGVYHGAAPWCTPVPTGTLASDRAAMGYFDYNDVDDFDRAVQAAGPDLAGVLLTPFRHVEGEDQQLVDEDFARHVRQRCDDSDALLILDDVRCGFRLAYGGSWEALGVPVDLSAWSKAIANGYPLAAVTGREALRDTASTVFLTGSFWMNSTPMVAALATVRRLAEIDGVALMQRAGARLRAGIEAQAADCGLAIRYTGPDVMPYLTFAGDDDRSRMTCFAEAALAAGVYLHPKHNWFMSCAMDDSVVDRALRGTEIAFAAVRRHFGTP</sequence>
<dbReference type="PANTHER" id="PTHR43713:SF3">
    <property type="entry name" value="GLUTAMATE-1-SEMIALDEHYDE 2,1-AMINOMUTASE 1, CHLOROPLASTIC-RELATED"/>
    <property type="match status" value="1"/>
</dbReference>
<dbReference type="Pfam" id="PF00202">
    <property type="entry name" value="Aminotran_3"/>
    <property type="match status" value="1"/>
</dbReference>
<dbReference type="RefSeq" id="WP_246240826.1">
    <property type="nucleotide sequence ID" value="NZ_AP022610.1"/>
</dbReference>
<dbReference type="Gene3D" id="3.90.1150.10">
    <property type="entry name" value="Aspartate Aminotransferase, domain 1"/>
    <property type="match status" value="1"/>
</dbReference>
<dbReference type="EMBL" id="AP022610">
    <property type="protein sequence ID" value="BBZ29411.1"/>
    <property type="molecule type" value="Genomic_DNA"/>
</dbReference>
<name>A0A7I7XJP0_9MYCO</name>
<gene>
    <name evidence="4" type="ORF">MMAD_37060</name>
</gene>
<comment type="similarity">
    <text evidence="3">Belongs to the class-III pyridoxal-phosphate-dependent aminotransferase family.</text>
</comment>
<reference evidence="4 5" key="1">
    <citation type="journal article" date="2019" name="Emerg. Microbes Infect.">
        <title>Comprehensive subspecies identification of 175 nontuberculous mycobacteria species based on 7547 genomic profiles.</title>
        <authorList>
            <person name="Matsumoto Y."/>
            <person name="Kinjo T."/>
            <person name="Motooka D."/>
            <person name="Nabeya D."/>
            <person name="Jung N."/>
            <person name="Uechi K."/>
            <person name="Horii T."/>
            <person name="Iida T."/>
            <person name="Fujita J."/>
            <person name="Nakamura S."/>
        </authorList>
    </citation>
    <scope>NUCLEOTIDE SEQUENCE [LARGE SCALE GENOMIC DNA]</scope>
    <source>
        <strain evidence="4 5">JCM 13574</strain>
    </source>
</reference>
<protein>
    <submittedName>
        <fullName evidence="4">Glutamate-1-semialdehyde 2,1-aminomutase</fullName>
    </submittedName>
</protein>
<dbReference type="Gene3D" id="3.40.640.10">
    <property type="entry name" value="Type I PLP-dependent aspartate aminotransferase-like (Major domain)"/>
    <property type="match status" value="1"/>
</dbReference>
<evidence type="ECO:0000313" key="4">
    <source>
        <dbReference type="EMBL" id="BBZ29411.1"/>
    </source>
</evidence>
<comment type="cofactor">
    <cofactor evidence="1">
        <name>pyridoxal 5'-phosphate</name>
        <dbReference type="ChEBI" id="CHEBI:597326"/>
    </cofactor>
</comment>
<dbReference type="InterPro" id="IPR049704">
    <property type="entry name" value="Aminotrans_3_PPA_site"/>
</dbReference>
<evidence type="ECO:0000256" key="2">
    <source>
        <dbReference type="ARBA" id="ARBA00022898"/>
    </source>
</evidence>
<dbReference type="GO" id="GO:0030170">
    <property type="term" value="F:pyridoxal phosphate binding"/>
    <property type="evidence" value="ECO:0007669"/>
    <property type="project" value="InterPro"/>
</dbReference>
<organism evidence="4 5">
    <name type="scientific">Mycolicibacterium madagascariense</name>
    <dbReference type="NCBI Taxonomy" id="212765"/>
    <lineage>
        <taxon>Bacteria</taxon>
        <taxon>Bacillati</taxon>
        <taxon>Actinomycetota</taxon>
        <taxon>Actinomycetes</taxon>
        <taxon>Mycobacteriales</taxon>
        <taxon>Mycobacteriaceae</taxon>
        <taxon>Mycolicibacterium</taxon>
    </lineage>
</organism>
<dbReference type="InterPro" id="IPR015424">
    <property type="entry name" value="PyrdxlP-dep_Trfase"/>
</dbReference>
<accession>A0A7I7XJP0</accession>
<dbReference type="InterPro" id="IPR005814">
    <property type="entry name" value="Aminotrans_3"/>
</dbReference>
<proteinExistence type="inferred from homology"/>
<dbReference type="AlphaFoldDB" id="A0A7I7XJP0"/>
<dbReference type="PANTHER" id="PTHR43713">
    <property type="entry name" value="GLUTAMATE-1-SEMIALDEHYDE 2,1-AMINOMUTASE"/>
    <property type="match status" value="1"/>
</dbReference>
<dbReference type="InterPro" id="IPR015422">
    <property type="entry name" value="PyrdxlP-dep_Trfase_small"/>
</dbReference>
<dbReference type="InterPro" id="IPR015421">
    <property type="entry name" value="PyrdxlP-dep_Trfase_major"/>
</dbReference>